<dbReference type="SUPFAM" id="SSF47336">
    <property type="entry name" value="ACP-like"/>
    <property type="match status" value="1"/>
</dbReference>
<dbReference type="InterPro" id="IPR009081">
    <property type="entry name" value="PP-bd_ACP"/>
</dbReference>
<dbReference type="InterPro" id="IPR025258">
    <property type="entry name" value="RH_dom"/>
</dbReference>
<dbReference type="HAMAP" id="MF_01217">
    <property type="entry name" value="Acyl_carrier"/>
    <property type="match status" value="1"/>
</dbReference>
<evidence type="ECO:0000256" key="3">
    <source>
        <dbReference type="ARBA" id="ARBA00022450"/>
    </source>
</evidence>
<keyword evidence="6" id="KW-0276">Fatty acid metabolism</keyword>
<dbReference type="PANTHER" id="PTHR45971">
    <property type="entry name" value="PHOX (PX) DOMAIN-CONTAINING PROTEIN"/>
    <property type="match status" value="1"/>
</dbReference>
<evidence type="ECO:0000256" key="4">
    <source>
        <dbReference type="ARBA" id="ARBA00022516"/>
    </source>
</evidence>
<sequence length="746" mass="84433">MLRVAVSAALRTASTRLLSNSTVQTRVFTPMIVSGSKPSFQIRQYSAKAPLTKKTLEERIVLVLSLYDKIDAKKLTMDSDFTKDLGLDSLDHVEVVMAMEEEFGFEIPDGDADRFKTPRDIFQYIADKEDFMFDPSKWFGRAPYQQVGGDSDDIEVDQISFTSSCSSGEHEGYVTAMDTTSHREEGRFQLSSTDLISFADELNVPGTSEDNSILSSDSPVSSSQVSNFPPPFYESSNLKESIIVRNSIFWFTENEVDASKLVLPISNKGRVCRFDHDVDDNQLETICRTLQISMGLSERSRWLNHMARNPALSELARELDEEFPSSFSESVENDEEDLESVELEIESRPPATSFSSSSCAGSFRTVVCPTYGALTETNGILDDTTMSNLAPGMARTVVPPQRGIQGVEIQRRINETPSAVCSAIIRQVAEKDPPMDRRMIEWMRGFAEVDTWIQEVAPASRKYDKYSFEVPPLTEDWILTVHKQPAIRQGLESQQWKCAACRQSLHTHNINDKDTCPKFCDYYGLFFCSLCHGGEKSIIPSRAITQWNFAEHPVSDRAIRFLRAVRETPVFKVRDLPGDLLKKNKALRAVVELRQKLKHMEGFIKICLDASNQVFEFGNLSTMFANMDRYLLENDDLFSLNDLQRVYNKDLISLLEPLAKRGREHILHCKRCRLQAPVCVRCNDMTDRLFPFEERAVAQCDGCGHLSHSPKCPRRDVPRDTHCPKCARLKSRSNGMRTSRIIGDVV</sequence>
<dbReference type="Pfam" id="PF13901">
    <property type="entry name" value="RH_dom"/>
    <property type="match status" value="1"/>
</dbReference>
<dbReference type="GO" id="GO:0005739">
    <property type="term" value="C:mitochondrion"/>
    <property type="evidence" value="ECO:0007669"/>
    <property type="project" value="UniProtKB-ARBA"/>
</dbReference>
<dbReference type="InterPro" id="IPR052428">
    <property type="entry name" value="Autophagy_HostDef_Reg"/>
</dbReference>
<dbReference type="Pfam" id="PF00550">
    <property type="entry name" value="PP-binding"/>
    <property type="match status" value="1"/>
</dbReference>
<gene>
    <name evidence="11" type="ORF">L5515_003986</name>
</gene>
<comment type="function">
    <text evidence="9">Carrier of the growing fatty acid chain in fatty acid biosynthesis.</text>
</comment>
<evidence type="ECO:0000256" key="7">
    <source>
        <dbReference type="ARBA" id="ARBA00023098"/>
    </source>
</evidence>
<dbReference type="FunFam" id="1.10.1200.10:FF:000003">
    <property type="entry name" value="Acyl carrier protein"/>
    <property type="match status" value="1"/>
</dbReference>
<dbReference type="Proteomes" id="UP000829354">
    <property type="component" value="Chromosome III"/>
</dbReference>
<name>A0AAE9EKF0_CAEBR</name>
<evidence type="ECO:0000256" key="9">
    <source>
        <dbReference type="RuleBase" id="RU000722"/>
    </source>
</evidence>
<comment type="similarity">
    <text evidence="2">Belongs to the acyl carrier protein (ACP) family.</text>
</comment>
<protein>
    <recommendedName>
        <fullName evidence="9">Acyl carrier protein</fullName>
    </recommendedName>
</protein>
<dbReference type="InterPro" id="IPR003231">
    <property type="entry name" value="ACP"/>
</dbReference>
<evidence type="ECO:0000259" key="10">
    <source>
        <dbReference type="PROSITE" id="PS50075"/>
    </source>
</evidence>
<keyword evidence="5" id="KW-0597">Phosphoprotein</keyword>
<keyword evidence="8 9" id="KW-0275">Fatty acid biosynthesis</keyword>
<dbReference type="InterPro" id="IPR036736">
    <property type="entry name" value="ACP-like_sf"/>
</dbReference>
<keyword evidence="4 9" id="KW-0444">Lipid biosynthesis</keyword>
<dbReference type="SMART" id="SM01175">
    <property type="entry name" value="DUF4206"/>
    <property type="match status" value="1"/>
</dbReference>
<evidence type="ECO:0000256" key="8">
    <source>
        <dbReference type="ARBA" id="ARBA00023160"/>
    </source>
</evidence>
<dbReference type="AlphaFoldDB" id="A0AAE9EKF0"/>
<evidence type="ECO:0000256" key="6">
    <source>
        <dbReference type="ARBA" id="ARBA00022832"/>
    </source>
</evidence>
<proteinExistence type="inferred from homology"/>
<keyword evidence="7" id="KW-0443">Lipid metabolism</keyword>
<keyword evidence="12" id="KW-1185">Reference proteome</keyword>
<organism evidence="11 12">
    <name type="scientific">Caenorhabditis briggsae</name>
    <dbReference type="NCBI Taxonomy" id="6238"/>
    <lineage>
        <taxon>Eukaryota</taxon>
        <taxon>Metazoa</taxon>
        <taxon>Ecdysozoa</taxon>
        <taxon>Nematoda</taxon>
        <taxon>Chromadorea</taxon>
        <taxon>Rhabditida</taxon>
        <taxon>Rhabditina</taxon>
        <taxon>Rhabditomorpha</taxon>
        <taxon>Rhabditoidea</taxon>
        <taxon>Rhabditidae</taxon>
        <taxon>Peloderinae</taxon>
        <taxon>Caenorhabditis</taxon>
    </lineage>
</organism>
<dbReference type="GO" id="GO:0006633">
    <property type="term" value="P:fatty acid biosynthetic process"/>
    <property type="evidence" value="ECO:0007669"/>
    <property type="project" value="UniProtKB-KW"/>
</dbReference>
<dbReference type="EMBL" id="CP092622">
    <property type="protein sequence ID" value="UMM23111.1"/>
    <property type="molecule type" value="Genomic_DNA"/>
</dbReference>
<accession>A0AAE9EKF0</accession>
<evidence type="ECO:0000256" key="5">
    <source>
        <dbReference type="ARBA" id="ARBA00022553"/>
    </source>
</evidence>
<reference evidence="11 12" key="1">
    <citation type="submission" date="2022-04" db="EMBL/GenBank/DDBJ databases">
        <title>Chromosome-level reference genomes for two strains of Caenorhabditis briggsae: an improved platform for comparative genomics.</title>
        <authorList>
            <person name="Stevens L."/>
            <person name="Andersen E."/>
        </authorList>
    </citation>
    <scope>NUCLEOTIDE SEQUENCE [LARGE SCALE GENOMIC DNA]</scope>
    <source>
        <strain evidence="11">VX34</strain>
        <tissue evidence="11">Whole-organism</tissue>
    </source>
</reference>
<feature type="domain" description="Carrier" evidence="10">
    <location>
        <begin position="54"/>
        <end position="129"/>
    </location>
</feature>
<keyword evidence="3 9" id="KW-0596">Phosphopantetheine</keyword>
<evidence type="ECO:0000256" key="1">
    <source>
        <dbReference type="ARBA" id="ARBA00005194"/>
    </source>
</evidence>
<evidence type="ECO:0000313" key="11">
    <source>
        <dbReference type="EMBL" id="UMM23111.1"/>
    </source>
</evidence>
<evidence type="ECO:0000313" key="12">
    <source>
        <dbReference type="Proteomes" id="UP000829354"/>
    </source>
</evidence>
<dbReference type="PROSITE" id="PS50075">
    <property type="entry name" value="CARRIER"/>
    <property type="match status" value="1"/>
</dbReference>
<comment type="pathway">
    <text evidence="1">Lipid metabolism; fatty acid biosynthesis.</text>
</comment>
<dbReference type="Gene3D" id="1.10.1200.10">
    <property type="entry name" value="ACP-like"/>
    <property type="match status" value="1"/>
</dbReference>
<dbReference type="PANTHER" id="PTHR45971:SF1">
    <property type="entry name" value="RUBICON, ISOFORM A"/>
    <property type="match status" value="1"/>
</dbReference>
<evidence type="ECO:0000256" key="2">
    <source>
        <dbReference type="ARBA" id="ARBA00010930"/>
    </source>
</evidence>